<dbReference type="RefSeq" id="WP_338535242.1">
    <property type="nucleotide sequence ID" value="NZ_AP028654.1"/>
</dbReference>
<dbReference type="Pfam" id="PF00498">
    <property type="entry name" value="FHA"/>
    <property type="match status" value="1"/>
</dbReference>
<reference evidence="3 4" key="1">
    <citation type="submission" date="2023-08" db="EMBL/GenBank/DDBJ databases">
        <title>Helicovermis profunda gen. nov., sp. nov., a novel mesophilic, fermentative bacterium within the Bacillota from a deep-sea hydrothermal vent chimney.</title>
        <authorList>
            <person name="Miyazaki U."/>
            <person name="Mizutani D."/>
            <person name="Hashimoto Y."/>
            <person name="Tame A."/>
            <person name="Sawayama S."/>
            <person name="Miyazaki J."/>
            <person name="Takai K."/>
            <person name="Nakagawa S."/>
        </authorList>
    </citation>
    <scope>NUCLEOTIDE SEQUENCE [LARGE SCALE GENOMIC DNA]</scope>
    <source>
        <strain evidence="3 4">S502</strain>
    </source>
</reference>
<dbReference type="SUPFAM" id="SSF49879">
    <property type="entry name" value="SMAD/FHA domain"/>
    <property type="match status" value="1"/>
</dbReference>
<evidence type="ECO:0000313" key="3">
    <source>
        <dbReference type="EMBL" id="BEP29616.1"/>
    </source>
</evidence>
<dbReference type="Pfam" id="PF19909">
    <property type="entry name" value="DUF6382"/>
    <property type="match status" value="1"/>
</dbReference>
<protein>
    <submittedName>
        <fullName evidence="3">DUF6382 domain-containing protein</fullName>
    </submittedName>
</protein>
<sequence length="454" mass="53423">MTIRNLTNTNIPKLNFKRNNETNNMSIEYSYDDLEWFQINMIYENNINNIIQIKSETIDNITNLNYDLTQLVPLNYVVRSNNYDLKDLLISLIDIIEGANNYYLDANKFILDIDYMYFDKKSNQLKLIYLPIKSYYSKVNLIDFIKNFVRNNVLLEIKNPDTIFIMNIINKYDSTIVIKKEIKEYIMKKQIGNFENDDFKEKNNINNGKIEYNENQIKKPSNKKIISKKQLEKEISKENKHKLMIGLAIYVLLLLISSMSLYILDKLKLINIFIINIFIVIIFFIVYFVREKIINKNTDSNVKKNIEKFDFEKKSFENKNNDIALNITNDIIDEEEINKNNIISDYGKTILLTDECKLLSFCDLRSGEKHQIEFKEDMFITIGRENINNIWIQDQTIGRIHAKVLKLNGKFFIKDMNSLNGTFLNGHRIDSGINVEIKNGDVVAFAKIKFAINN</sequence>
<evidence type="ECO:0000313" key="4">
    <source>
        <dbReference type="Proteomes" id="UP001321786"/>
    </source>
</evidence>
<gene>
    <name evidence="3" type="ORF">HLPR_19470</name>
</gene>
<dbReference type="InterPro" id="IPR050923">
    <property type="entry name" value="Cell_Proc_Reg/RNA_Proc"/>
</dbReference>
<dbReference type="KEGG" id="hprf:HLPR_19470"/>
<feature type="transmembrane region" description="Helical" evidence="1">
    <location>
        <begin position="269"/>
        <end position="289"/>
    </location>
</feature>
<dbReference type="AlphaFoldDB" id="A0AAU9EQG9"/>
<dbReference type="InterPro" id="IPR000253">
    <property type="entry name" value="FHA_dom"/>
</dbReference>
<dbReference type="Proteomes" id="UP001321786">
    <property type="component" value="Chromosome"/>
</dbReference>
<dbReference type="EMBL" id="AP028654">
    <property type="protein sequence ID" value="BEP29616.1"/>
    <property type="molecule type" value="Genomic_DNA"/>
</dbReference>
<feature type="transmembrane region" description="Helical" evidence="1">
    <location>
        <begin position="243"/>
        <end position="263"/>
    </location>
</feature>
<organism evidence="3 4">
    <name type="scientific">Helicovermis profundi</name>
    <dbReference type="NCBI Taxonomy" id="3065157"/>
    <lineage>
        <taxon>Bacteria</taxon>
        <taxon>Bacillati</taxon>
        <taxon>Bacillota</taxon>
        <taxon>Clostridia</taxon>
        <taxon>Helicovermis</taxon>
    </lineage>
</organism>
<keyword evidence="4" id="KW-1185">Reference proteome</keyword>
<dbReference type="PANTHER" id="PTHR23308">
    <property type="entry name" value="NUCLEAR INHIBITOR OF PROTEIN PHOSPHATASE-1"/>
    <property type="match status" value="1"/>
</dbReference>
<dbReference type="InterPro" id="IPR008984">
    <property type="entry name" value="SMAD_FHA_dom_sf"/>
</dbReference>
<keyword evidence="1" id="KW-0812">Transmembrane</keyword>
<dbReference type="PROSITE" id="PS50006">
    <property type="entry name" value="FHA_DOMAIN"/>
    <property type="match status" value="1"/>
</dbReference>
<dbReference type="CDD" id="cd00060">
    <property type="entry name" value="FHA"/>
    <property type="match status" value="1"/>
</dbReference>
<dbReference type="Gene3D" id="2.60.200.20">
    <property type="match status" value="1"/>
</dbReference>
<dbReference type="SMART" id="SM00240">
    <property type="entry name" value="FHA"/>
    <property type="match status" value="1"/>
</dbReference>
<accession>A0AAU9EQG9</accession>
<keyword evidence="1" id="KW-1133">Transmembrane helix</keyword>
<proteinExistence type="predicted"/>
<evidence type="ECO:0000259" key="2">
    <source>
        <dbReference type="PROSITE" id="PS50006"/>
    </source>
</evidence>
<dbReference type="InterPro" id="IPR045962">
    <property type="entry name" value="DUF6382"/>
</dbReference>
<name>A0AAU9EQG9_9FIRM</name>
<evidence type="ECO:0000256" key="1">
    <source>
        <dbReference type="SAM" id="Phobius"/>
    </source>
</evidence>
<feature type="domain" description="FHA" evidence="2">
    <location>
        <begin position="380"/>
        <end position="429"/>
    </location>
</feature>
<keyword evidence="1" id="KW-0472">Membrane</keyword>